<keyword evidence="4 10" id="KW-0812">Transmembrane</keyword>
<evidence type="ECO:0000313" key="14">
    <source>
        <dbReference type="EMBL" id="SHK49521.1"/>
    </source>
</evidence>
<keyword evidence="6 11" id="KW-0798">TonB box</keyword>
<evidence type="ECO:0000256" key="9">
    <source>
        <dbReference type="ARBA" id="ARBA00023237"/>
    </source>
</evidence>
<evidence type="ECO:0000259" key="12">
    <source>
        <dbReference type="Pfam" id="PF00593"/>
    </source>
</evidence>
<evidence type="ECO:0000256" key="1">
    <source>
        <dbReference type="ARBA" id="ARBA00004571"/>
    </source>
</evidence>
<comment type="subcellular location">
    <subcellularLocation>
        <location evidence="1 10">Cell outer membrane</location>
        <topology evidence="1 10">Multi-pass membrane protein</topology>
    </subcellularLocation>
</comment>
<dbReference type="Pfam" id="PF00593">
    <property type="entry name" value="TonB_dep_Rec_b-barrel"/>
    <property type="match status" value="1"/>
</dbReference>
<dbReference type="InterPro" id="IPR039426">
    <property type="entry name" value="TonB-dep_rcpt-like"/>
</dbReference>
<organism evidence="14 15">
    <name type="scientific">Rhodothermus profundi</name>
    <dbReference type="NCBI Taxonomy" id="633813"/>
    <lineage>
        <taxon>Bacteria</taxon>
        <taxon>Pseudomonadati</taxon>
        <taxon>Rhodothermota</taxon>
        <taxon>Rhodothermia</taxon>
        <taxon>Rhodothermales</taxon>
        <taxon>Rhodothermaceae</taxon>
        <taxon>Rhodothermus</taxon>
    </lineage>
</organism>
<dbReference type="Gene3D" id="2.40.170.20">
    <property type="entry name" value="TonB-dependent receptor, beta-barrel domain"/>
    <property type="match status" value="1"/>
</dbReference>
<evidence type="ECO:0000256" key="6">
    <source>
        <dbReference type="ARBA" id="ARBA00023077"/>
    </source>
</evidence>
<protein>
    <submittedName>
        <fullName evidence="14">TonB-dependent outer membrane receptor, SusC/RagA subfamily, signature region</fullName>
    </submittedName>
</protein>
<dbReference type="Pfam" id="PF13715">
    <property type="entry name" value="CarbopepD_reg_2"/>
    <property type="match status" value="1"/>
</dbReference>
<dbReference type="Gene3D" id="2.60.40.1120">
    <property type="entry name" value="Carboxypeptidase-like, regulatory domain"/>
    <property type="match status" value="1"/>
</dbReference>
<dbReference type="GO" id="GO:0009279">
    <property type="term" value="C:cell outer membrane"/>
    <property type="evidence" value="ECO:0007669"/>
    <property type="project" value="UniProtKB-SubCell"/>
</dbReference>
<dbReference type="Proteomes" id="UP000185812">
    <property type="component" value="Unassembled WGS sequence"/>
</dbReference>
<evidence type="ECO:0000256" key="3">
    <source>
        <dbReference type="ARBA" id="ARBA00022452"/>
    </source>
</evidence>
<evidence type="ECO:0000313" key="15">
    <source>
        <dbReference type="Proteomes" id="UP000185812"/>
    </source>
</evidence>
<dbReference type="GO" id="GO:0044718">
    <property type="term" value="P:siderophore transmembrane transport"/>
    <property type="evidence" value="ECO:0007669"/>
    <property type="project" value="TreeGrafter"/>
</dbReference>
<evidence type="ECO:0000256" key="7">
    <source>
        <dbReference type="ARBA" id="ARBA00023136"/>
    </source>
</evidence>
<dbReference type="InterPro" id="IPR012910">
    <property type="entry name" value="Plug_dom"/>
</dbReference>
<dbReference type="Pfam" id="PF07715">
    <property type="entry name" value="Plug"/>
    <property type="match status" value="1"/>
</dbReference>
<keyword evidence="8 14" id="KW-0675">Receptor</keyword>
<reference evidence="15" key="1">
    <citation type="submission" date="2016-11" db="EMBL/GenBank/DDBJ databases">
        <authorList>
            <person name="Varghese N."/>
            <person name="Submissions S."/>
        </authorList>
    </citation>
    <scope>NUCLEOTIDE SEQUENCE [LARGE SCALE GENOMIC DNA]</scope>
    <source>
        <strain evidence="15">DSM 22212</strain>
    </source>
</reference>
<dbReference type="InterPro" id="IPR013784">
    <property type="entry name" value="Carb-bd-like_fold"/>
</dbReference>
<dbReference type="RefSeq" id="WP_072715120.1">
    <property type="nucleotide sequence ID" value="NZ_FRAU01000003.1"/>
</dbReference>
<proteinExistence type="inferred from homology"/>
<dbReference type="InterPro" id="IPR000531">
    <property type="entry name" value="Beta-barrel_TonB"/>
</dbReference>
<dbReference type="Gene3D" id="2.170.130.10">
    <property type="entry name" value="TonB-dependent receptor, plug domain"/>
    <property type="match status" value="1"/>
</dbReference>
<dbReference type="PROSITE" id="PS52016">
    <property type="entry name" value="TONB_DEPENDENT_REC_3"/>
    <property type="match status" value="1"/>
</dbReference>
<dbReference type="OrthoDB" id="9768177at2"/>
<keyword evidence="9 10" id="KW-0998">Cell outer membrane</keyword>
<keyword evidence="15" id="KW-1185">Reference proteome</keyword>
<keyword evidence="5" id="KW-0732">Signal</keyword>
<evidence type="ECO:0000256" key="4">
    <source>
        <dbReference type="ARBA" id="ARBA00022692"/>
    </source>
</evidence>
<dbReference type="InterPro" id="IPR037066">
    <property type="entry name" value="Plug_dom_sf"/>
</dbReference>
<keyword evidence="2 10" id="KW-0813">Transport</keyword>
<name>A0A1M6SXS3_9BACT</name>
<feature type="domain" description="TonB-dependent receptor plug" evidence="13">
    <location>
        <begin position="123"/>
        <end position="241"/>
    </location>
</feature>
<evidence type="ECO:0000256" key="2">
    <source>
        <dbReference type="ARBA" id="ARBA00022448"/>
    </source>
</evidence>
<evidence type="ECO:0000259" key="13">
    <source>
        <dbReference type="Pfam" id="PF07715"/>
    </source>
</evidence>
<evidence type="ECO:0000256" key="11">
    <source>
        <dbReference type="RuleBase" id="RU003357"/>
    </source>
</evidence>
<dbReference type="PANTHER" id="PTHR30069:SF29">
    <property type="entry name" value="HEMOGLOBIN AND HEMOGLOBIN-HAPTOGLOBIN-BINDING PROTEIN 1-RELATED"/>
    <property type="match status" value="1"/>
</dbReference>
<feature type="domain" description="TonB-dependent receptor-like beta-barrel" evidence="12">
    <location>
        <begin position="356"/>
        <end position="822"/>
    </location>
</feature>
<gene>
    <name evidence="14" type="ORF">SAMN04488087_1272</name>
</gene>
<dbReference type="SUPFAM" id="SSF49452">
    <property type="entry name" value="Starch-binding domain-like"/>
    <property type="match status" value="1"/>
</dbReference>
<evidence type="ECO:0000256" key="8">
    <source>
        <dbReference type="ARBA" id="ARBA00023170"/>
    </source>
</evidence>
<dbReference type="EMBL" id="FRAU01000003">
    <property type="protein sequence ID" value="SHK49521.1"/>
    <property type="molecule type" value="Genomic_DNA"/>
</dbReference>
<dbReference type="GO" id="GO:0015344">
    <property type="term" value="F:siderophore uptake transmembrane transporter activity"/>
    <property type="evidence" value="ECO:0007669"/>
    <property type="project" value="TreeGrafter"/>
</dbReference>
<keyword evidence="7 10" id="KW-0472">Membrane</keyword>
<dbReference type="AlphaFoldDB" id="A0A1M6SXS3"/>
<dbReference type="PANTHER" id="PTHR30069">
    <property type="entry name" value="TONB-DEPENDENT OUTER MEMBRANE RECEPTOR"/>
    <property type="match status" value="1"/>
</dbReference>
<dbReference type="InterPro" id="IPR036942">
    <property type="entry name" value="Beta-barrel_TonB_sf"/>
</dbReference>
<comment type="similarity">
    <text evidence="10 11">Belongs to the TonB-dependent receptor family.</text>
</comment>
<sequence>MIQRLLRLSVFWLVWPTVVWAQTGTIRGTVTDATTGEVLPGVNIVLQELNTGAATDVDGRYTIPNVPPGTYTLEARFVGYQIEQVRVEVRAGEVVVQDFALEPAMLELEEVVVTGTGGLARRREIGNTLEQITATQLERVAISDFGDLIQGKAPGITVMENSGQVGAGATIRLRGNNSLISNDPIIYIDGVRVNLYYPGDPEMNQAASPLNDLNPEDIERVEIVKGAAAATLYGTEAAGGVIQIFTKRGAQGRPVWRLSITQGFHNLGHIGPKEDPKGLWMNDCTEFPGCPEDGDWLRNGHIQDYSLSVQGGSNLLTYFFSSRLNIENGVIDPQRSQMYTIRGNFGFSPSPKLNIRFNSAYTYRRTRWVPDGNNAEGLLLNVMRGPRDYTPDHDDSKVLEMKLFTTNHHFLTGVTVNWTPTPTMLHRLTAGLDFVSQDYQEERPWGFFFRPLGNREAEQYNSRVLTLEYMGSYDRELSGSITSSTSWGGQIFSRSFINVWGFGEDFAGPGDKLVSSGAKTQADEDRVTVASGGFFIQQRFGWRDLVYVTAGLRADGFSTFGEDFGLAYYPKVQLSFVASQLDFWPRRWWDSFRLRAAYGESGRAPGPFDAVRTWDSVSGDEGQPAVTPANIGDPKLGPERSREIELGFESLFLQNRVLIDFTYFFQRTYDALIPVQPIPSLGWINTQLRNVGELENKGIEARLQLVLLQSRNLRWEISGHYSTNLSKVLDLGGLESIYIGWRQYYRVGYPAPAYFHDVVINGDAIGEEPIMEERYIGPSYPTRTFGIAMTLTLWRNLTIDMLGEGQGGHVLSSGVAYQNTRRRVWPPCYDVQQKIESGQTADLRTYDWALCDPNFTTYGMWTKPADFFKLRHVTVSYRLPRRYLPPGLRSMRIEFKGRNLLKITDYPGIDPEAFEDGSRSFAAFRQEYYNLPPTRSFTVTLRAEF</sequence>
<evidence type="ECO:0000256" key="5">
    <source>
        <dbReference type="ARBA" id="ARBA00022729"/>
    </source>
</evidence>
<keyword evidence="3 10" id="KW-1134">Transmembrane beta strand</keyword>
<dbReference type="STRING" id="633813.SAMN04488087_1272"/>
<dbReference type="SUPFAM" id="SSF56935">
    <property type="entry name" value="Porins"/>
    <property type="match status" value="1"/>
</dbReference>
<evidence type="ECO:0000256" key="10">
    <source>
        <dbReference type="PROSITE-ProRule" id="PRU01360"/>
    </source>
</evidence>
<accession>A0A1M6SXS3</accession>
<dbReference type="GO" id="GO:0030246">
    <property type="term" value="F:carbohydrate binding"/>
    <property type="evidence" value="ECO:0007669"/>
    <property type="project" value="InterPro"/>
</dbReference>